<dbReference type="Pfam" id="PF00698">
    <property type="entry name" value="Acyl_transf_1"/>
    <property type="match status" value="1"/>
</dbReference>
<dbReference type="SMART" id="SM00825">
    <property type="entry name" value="PKS_KS"/>
    <property type="match status" value="1"/>
</dbReference>
<dbReference type="InterPro" id="IPR047224">
    <property type="entry name" value="FAS_alpha_su_C"/>
</dbReference>
<evidence type="ECO:0000259" key="6">
    <source>
        <dbReference type="PROSITE" id="PS52004"/>
    </source>
</evidence>
<dbReference type="GO" id="GO:0006633">
    <property type="term" value="P:fatty acid biosynthetic process"/>
    <property type="evidence" value="ECO:0007669"/>
    <property type="project" value="InterPro"/>
</dbReference>
<reference evidence="7" key="2">
    <citation type="submission" date="2020-09" db="EMBL/GenBank/DDBJ databases">
        <authorList>
            <person name="Sun Q."/>
            <person name="Sedlacek I."/>
        </authorList>
    </citation>
    <scope>NUCLEOTIDE SEQUENCE</scope>
    <source>
        <strain evidence="7">CCM 7905</strain>
    </source>
</reference>
<evidence type="ECO:0000256" key="5">
    <source>
        <dbReference type="ARBA" id="ARBA00023002"/>
    </source>
</evidence>
<dbReference type="InterPro" id="IPR013785">
    <property type="entry name" value="Aldolase_TIM"/>
</dbReference>
<dbReference type="InterPro" id="IPR014043">
    <property type="entry name" value="Acyl_transferase_dom"/>
</dbReference>
<dbReference type="SUPFAM" id="SSF52151">
    <property type="entry name" value="FabD/lysophospholipase-like"/>
    <property type="match status" value="2"/>
</dbReference>
<evidence type="ECO:0000256" key="3">
    <source>
        <dbReference type="ARBA" id="ARBA00022801"/>
    </source>
</evidence>
<evidence type="ECO:0000256" key="4">
    <source>
        <dbReference type="ARBA" id="ARBA00022857"/>
    </source>
</evidence>
<dbReference type="GO" id="GO:0016787">
    <property type="term" value="F:hydrolase activity"/>
    <property type="evidence" value="ECO:0007669"/>
    <property type="project" value="UniProtKB-KW"/>
</dbReference>
<dbReference type="Pfam" id="PF08354">
    <property type="entry name" value="Fas1-AflB-like_hel"/>
    <property type="match status" value="1"/>
</dbReference>
<dbReference type="Pfam" id="PF18094">
    <property type="entry name" value="DNA_pol_B_N"/>
    <property type="match status" value="1"/>
</dbReference>
<dbReference type="Gene3D" id="3.30.70.2490">
    <property type="match status" value="1"/>
</dbReference>
<dbReference type="InterPro" id="IPR050830">
    <property type="entry name" value="Fungal_FAS"/>
</dbReference>
<comment type="caution">
    <text evidence="7">The sequence shown here is derived from an EMBL/GenBank/DDBJ whole genome shotgun (WGS) entry which is preliminary data.</text>
</comment>
<keyword evidence="4" id="KW-0521">NADP</keyword>
<dbReference type="SUPFAM" id="SSF51412">
    <property type="entry name" value="Inosine monophosphate dehydrogenase (IMPDH)"/>
    <property type="match status" value="1"/>
</dbReference>
<evidence type="ECO:0000313" key="8">
    <source>
        <dbReference type="Proteomes" id="UP000654257"/>
    </source>
</evidence>
<dbReference type="GO" id="GO:0004312">
    <property type="term" value="F:fatty acid synthase activity"/>
    <property type="evidence" value="ECO:0007669"/>
    <property type="project" value="InterPro"/>
</dbReference>
<dbReference type="Gene3D" id="3.40.366.10">
    <property type="entry name" value="Malonyl-Coenzyme A Acyl Carrier Protein, domain 2"/>
    <property type="match status" value="3"/>
</dbReference>
<keyword evidence="8" id="KW-1185">Reference proteome</keyword>
<dbReference type="InterPro" id="IPR016035">
    <property type="entry name" value="Acyl_Trfase/lysoPLipase"/>
</dbReference>
<feature type="domain" description="Ketosynthase family 3 (KS3)" evidence="6">
    <location>
        <begin position="2426"/>
        <end position="2865"/>
    </location>
</feature>
<dbReference type="Gene3D" id="3.40.47.10">
    <property type="match status" value="1"/>
</dbReference>
<dbReference type="Proteomes" id="UP000654257">
    <property type="component" value="Unassembled WGS sequence"/>
</dbReference>
<reference evidence="7" key="1">
    <citation type="journal article" date="2014" name="Int. J. Syst. Evol. Microbiol.">
        <title>Complete genome sequence of Corynebacterium casei LMG S-19264T (=DSM 44701T), isolated from a smear-ripened cheese.</title>
        <authorList>
            <consortium name="US DOE Joint Genome Institute (JGI-PGF)"/>
            <person name="Walter F."/>
            <person name="Albersmeier A."/>
            <person name="Kalinowski J."/>
            <person name="Ruckert C."/>
        </authorList>
    </citation>
    <scope>NUCLEOTIDE SEQUENCE</scope>
    <source>
        <strain evidence="7">CCM 7905</strain>
    </source>
</reference>
<dbReference type="InterPro" id="IPR020841">
    <property type="entry name" value="PKS_Beta-ketoAc_synthase_dom"/>
</dbReference>
<dbReference type="PANTHER" id="PTHR10982">
    <property type="entry name" value="MALONYL COA-ACYL CARRIER PROTEIN TRANSACYLASE"/>
    <property type="match status" value="1"/>
</dbReference>
<protein>
    <submittedName>
        <fullName evidence="7">Type I polyketide synthase</fullName>
    </submittedName>
</protein>
<dbReference type="InterPro" id="IPR014030">
    <property type="entry name" value="Ketoacyl_synth_N"/>
</dbReference>
<dbReference type="InterPro" id="IPR029069">
    <property type="entry name" value="HotDog_dom_sf"/>
</dbReference>
<dbReference type="Pfam" id="PF22690">
    <property type="entry name" value="FAS_AT_central"/>
    <property type="match status" value="1"/>
</dbReference>
<dbReference type="SUPFAM" id="SSF54637">
    <property type="entry name" value="Thioesterase/thiol ester dehydrase-isomerase"/>
    <property type="match status" value="1"/>
</dbReference>
<dbReference type="PRINTS" id="PR01483">
    <property type="entry name" value="FASYNTHASE"/>
</dbReference>
<dbReference type="SMART" id="SM00827">
    <property type="entry name" value="PKS_AT"/>
    <property type="match status" value="1"/>
</dbReference>
<dbReference type="RefSeq" id="WP_188546577.1">
    <property type="nucleotide sequence ID" value="NZ_BMCU01000004.1"/>
</dbReference>
<accession>A0A917G3V4</accession>
<evidence type="ECO:0000256" key="1">
    <source>
        <dbReference type="ARBA" id="ARBA00005254"/>
    </source>
</evidence>
<organism evidence="7 8">
    <name type="scientific">Rhodococcoides trifolii</name>
    <dbReference type="NCBI Taxonomy" id="908250"/>
    <lineage>
        <taxon>Bacteria</taxon>
        <taxon>Bacillati</taxon>
        <taxon>Actinomycetota</taxon>
        <taxon>Actinomycetes</taxon>
        <taxon>Mycobacteriales</taxon>
        <taxon>Nocardiaceae</taxon>
        <taxon>Rhodococcoides</taxon>
    </lineage>
</organism>
<dbReference type="PANTHER" id="PTHR10982:SF21">
    <property type="entry name" value="FATTY ACID SYNTHASE SUBUNIT BETA"/>
    <property type="match status" value="1"/>
</dbReference>
<dbReference type="InterPro" id="IPR016039">
    <property type="entry name" value="Thiolase-like"/>
</dbReference>
<dbReference type="InterPro" id="IPR036291">
    <property type="entry name" value="NAD(P)-bd_dom_sf"/>
</dbReference>
<dbReference type="Gene3D" id="1.20.930.70">
    <property type="match status" value="1"/>
</dbReference>
<keyword evidence="3" id="KW-0378">Hydrolase</keyword>
<dbReference type="Gene3D" id="3.90.25.70">
    <property type="match status" value="1"/>
</dbReference>
<dbReference type="GO" id="GO:0004318">
    <property type="term" value="F:enoyl-[acyl-carrier-protein] reductase (NADH) activity"/>
    <property type="evidence" value="ECO:0007669"/>
    <property type="project" value="InterPro"/>
</dbReference>
<proteinExistence type="inferred from homology"/>
<gene>
    <name evidence="7" type="ORF">GCM10007304_39340</name>
</gene>
<dbReference type="FunFam" id="3.40.366.10:FF:000009">
    <property type="entry name" value="Fatty acid synthase Fas"/>
    <property type="match status" value="1"/>
</dbReference>
<dbReference type="InterPro" id="IPR002539">
    <property type="entry name" value="MaoC-like_dom"/>
</dbReference>
<dbReference type="PROSITE" id="PS52004">
    <property type="entry name" value="KS3_2"/>
    <property type="match status" value="1"/>
</dbReference>
<dbReference type="Gene3D" id="3.10.129.10">
    <property type="entry name" value="Hotdog Thioesterase"/>
    <property type="match status" value="1"/>
</dbReference>
<keyword evidence="2" id="KW-0808">Transferase</keyword>
<dbReference type="EMBL" id="BMCU01000004">
    <property type="protein sequence ID" value="GGG21656.1"/>
    <property type="molecule type" value="Genomic_DNA"/>
</dbReference>
<dbReference type="InterPro" id="IPR013565">
    <property type="entry name" value="Fas1/AflB-like_central"/>
</dbReference>
<dbReference type="Pfam" id="PF02801">
    <property type="entry name" value="Ketoacyl-synt_C"/>
    <property type="match status" value="1"/>
</dbReference>
<dbReference type="InterPro" id="IPR001227">
    <property type="entry name" value="Ac_transferase_dom_sf"/>
</dbReference>
<keyword evidence="5" id="KW-0560">Oxidoreductase</keyword>
<dbReference type="SUPFAM" id="SSF51735">
    <property type="entry name" value="NAD(P)-binding Rossmann-fold domains"/>
    <property type="match status" value="1"/>
</dbReference>
<dbReference type="Gene3D" id="3.40.50.720">
    <property type="entry name" value="NAD(P)-binding Rossmann-like Domain"/>
    <property type="match status" value="1"/>
</dbReference>
<dbReference type="InterPro" id="IPR055118">
    <property type="entry name" value="FAS-like_AT_central"/>
</dbReference>
<evidence type="ECO:0000313" key="7">
    <source>
        <dbReference type="EMBL" id="GGG21656.1"/>
    </source>
</evidence>
<dbReference type="CDD" id="cd00828">
    <property type="entry name" value="elong_cond_enzymes"/>
    <property type="match status" value="1"/>
</dbReference>
<dbReference type="SUPFAM" id="SSF53901">
    <property type="entry name" value="Thiolase-like"/>
    <property type="match status" value="2"/>
</dbReference>
<dbReference type="Pfam" id="PF01575">
    <property type="entry name" value="MaoC_dehydratas"/>
    <property type="match status" value="1"/>
</dbReference>
<comment type="similarity">
    <text evidence="1">Belongs to the enoyl-CoA hydratase/isomerase family.</text>
</comment>
<sequence length="2936" mass="312342">MSIHEISTGTHPTLHRDLESGAPFVVAFGGQGSRWQSVLSEITADYGLSAQLQQVCDDADRLLTPVVSELLPYAPSVFRPFAPADETAPEASVPGILLAQMAMIRALSVMGIDATRFPDVRAIGHSQGCWGAAAWDAAGQDDAELIAAVRITVAAVVKQARDCGLTGKGERAPMVSVANIDPNRLLALLEQVPSVVLSIKNSRRRVVLSGPYEDLVRVQELCRAVTDADTAERDAKRTGGAPFDPIFEPLPIRIGFHHPALEPALDDVRAWSERCGLNAERAVDLARRTAVDPVDWVEELETASVGTSWLLDMGPDDTIGRLSRSTLASSGIGIVSVSTRAGQRQLITPGAAPVPERPWASYAPTLVSLPDGRTVVETSFTRLTGRSPILLAGMTPTTVDVGIVAAAANAGYWAELAGGGQVTEAILAERITELTRELQPGRAAQFNSMFLDPYLWKMQVGGKRMVPKARAAGAPIDGVVVTAGIPEFDDALALIAELKSSGIDYVTFKPGTVKQIAAVVAIAKATDEAIIVHVEGGRAGGHHSWEDLDDLLIATYQQLRAAPNVVLCVGGGIGTPERAADYLTGYWSVQRGYPAMPVDGILVGTAAMATLEATTSPEVKRLLMETAGSERWIGAGRTDGGMSSGRSQLGADIHETDNAASRCGRLLDEVAGDAGAVAARRDEIIDALSKTAKPYFGDVGTMTYEGWLRGWLRHTGAEKSPGALLSTPDPSWTARLDAFLARAEARLHPSDNGTVDSVLSGEEDPSDAVDALVAHYPHARDTVLHPADVAFFLQQCKVPGKPVPFVPIIDADVRRWWRSDSLWQAHDPRYAADQVIVIPGPQSVAGIDRVDEPVAELLGRFEQATVDRLASTPTSVPGRRRDDRTDGPLSVLLAADTVDWVGRQISNPVRRLGDWHAKDDGFFTNHPGAELTTISADTVLLTVPLNGRRLSIPITVPPSATDGGVPVVSAHAATETMLLLLEVAAGGSLPEVRDGVARDTAAWMPSMASGHTAVTAAGLADDRHPNGPVPDVVMGACWPAVFAVLGSAQTESGVRVIEGMLDLVHLDHTVTVHAALPTESSAFIVRAELVGVTDTDVGRVVEVSVRVQSSGAHDLGVADIATMTERFAIRGRVGTATLSAAEPIGNPTPRRRRLATHLTAPDAMHAFAAVSSDHNPIHTSDAAAALAGLDGPIVHGMWLSAAAQHAVGVELDSWTASFLAPVEPGARIDVTVDRVASAAGRDVLEVLCRVDGDPVMSATAVQKAPVTVYAFPGQGIQSVGMGQGAATTSIAAKRVWDRADAFTRDRLGFSILTIVRDNPITITVDGREFHHRDGVLFLTQFTQVAMATLGYAQIAELRENDAVATEYVFCGHSVGEFTALAAAGGIFDLDTVIELVYARGTIMSDLVERDSQGRSNYGMAAVRPNRMGLSDASFVADVAARSGEFLEVVNYNQRGAQYVVAGTVSGLEALEGECSDRAFVRVPGIDTPFHSSVLHEGVERFRSVLNRLVPKMIDADALVGRYIPNLTARPFALPAPVPAATQGHPHTDRSTECAPESTRTARTLLIDLLAQQLANPVRWIETQDVLFDELGVQRFVEVGVATAPTLANLARNRAPQVFNVERDRAVVFSQDADVAETLEPEVVDAAVVVETAPIHTTARPADIPFTVADAVRVLIATWTKVRLDQLSLTDTVESLCEGVSSRRNQLMLDLTSELGIGAIDGGADLDLASLGATATRMSPRYSAFGPVLTDALDDMLRRTLGPSGKRPTYVTERVTATWQLGTGWAAHVRAELALATREGSSLRGGALGTIDLADVDTAVDEAVRSVASRAGVAVSLPSSSTASHSVDSGALNDLSDSIIGADGILATTARALLDQLGLSETVDAQPVHDDELARMVATELGTDWQKKMAPAFDPRKAVLLDDRWATLREDLARIYTGQDTVDPVRFIGAGDAVVKQAHWYRTQCDVRSTYATQRHIGSRRDTLDHIATNAALPPVDTWSADTAVVTGASTGSIAAAIVADLLQGGATVIATTSRLDADKLEFYRNLYRDNAVVGAKLWVVPANVASYGDVDALSRWIGERQTETLGGKTIEIKPALQPTMLFPFAAPAVSGDLTDAGGRAEIEMRVLLWSVERMIATLSAIGSDTNTRARLHVVLPGSPNRGLFGGDGAYGEAKASLDAIVARWRSESWSRRVTLVHALIGWVSGTGLMGHNDRLVDAARERGVEVFTPSEMAGLLLQTCTADVRRLGAPLDIDLSGGLAHAGLDFATLAAESPRVGGTFSRTDDVRVPLSHNSRRTVRALPPAPRTVPRTLDPTWPATTARPEDLVVIVGAGEVGAYGSSRTRFEVEVHERLSAAGVVELAWNTGLIEWQDGWCDRESGEPIDEADIADRYHDAVLERTGIRTFPDYGVMTDNALPLLTSVFLDKDLTFVVGSRAEAESFQDADPDNTTITEKNGEWTVTRKQGTEIRVPRAMKMTRTVGAHLPDGFDPLRWGIPADMVDALDPVAVWNIVATVDAFLSSGFSPAELLQKVHPRYVANTQGTGQGAQQAIHAAYVQTILGEPVANDILQETLPNVIAAHVVQSYVGGYGAMVNPVGACASAAVSVEEGVDKIRLGKATLVVAGGFDDAGPQSILGFSNMSATADSTAMEAKGIDPRRFSRANDRRRAGFVEAQGGGTVLLARGDLALEMGLPVLGVVAWAGSFADGIHTSIPAPGIGALSAGVGHRDSELNTALTKLNLTADDIAVVSKHDTSTRANDPNEAEMHERLGDAIGRSEGNPLIVVSQKSLLGHGKGGAAAFQIIGLCQILDSQQIPPNRSLDCVDDEMKQYPHLVWPKRTLELKPRAGILTSLGFGHVSGMVVVAHADAFLAALTSDERLTYTEKARRRTETGQRTLLDAMCGGPSMYQKPDRPFVDRREVDMLLDPHARLGSNGAY</sequence>
<dbReference type="InterPro" id="IPR014031">
    <property type="entry name" value="Ketoacyl_synth_C"/>
</dbReference>
<dbReference type="InterPro" id="IPR003965">
    <property type="entry name" value="Fatty_acid_synthase"/>
</dbReference>
<name>A0A917G3V4_9NOCA</name>
<dbReference type="Gene3D" id="3.20.20.70">
    <property type="entry name" value="Aldolase class I"/>
    <property type="match status" value="1"/>
</dbReference>
<dbReference type="GO" id="GO:0005835">
    <property type="term" value="C:fatty acid synthase complex"/>
    <property type="evidence" value="ECO:0007669"/>
    <property type="project" value="InterPro"/>
</dbReference>
<evidence type="ECO:0000256" key="2">
    <source>
        <dbReference type="ARBA" id="ARBA00022679"/>
    </source>
</evidence>
<dbReference type="Pfam" id="PF00109">
    <property type="entry name" value="ketoacyl-synt"/>
    <property type="match status" value="1"/>
</dbReference>